<organism evidence="1 2">
    <name type="scientific">Ehrlichia canis (strain Jake)</name>
    <dbReference type="NCBI Taxonomy" id="269484"/>
    <lineage>
        <taxon>Bacteria</taxon>
        <taxon>Pseudomonadati</taxon>
        <taxon>Pseudomonadota</taxon>
        <taxon>Alphaproteobacteria</taxon>
        <taxon>Rickettsiales</taxon>
        <taxon>Anaplasmataceae</taxon>
        <taxon>Ehrlichia</taxon>
    </lineage>
</organism>
<dbReference type="Proteomes" id="UP000000435">
    <property type="component" value="Chromosome"/>
</dbReference>
<dbReference type="EMBL" id="CP000107">
    <property type="protein sequence ID" value="AAZ68267.1"/>
    <property type="molecule type" value="Genomic_DNA"/>
</dbReference>
<proteinExistence type="predicted"/>
<keyword evidence="2" id="KW-1185">Reference proteome</keyword>
<gene>
    <name evidence="1" type="ordered locus">Ecaj_0218</name>
</gene>
<accession>A0ACA6AVB6</accession>
<evidence type="ECO:0000313" key="1">
    <source>
        <dbReference type="EMBL" id="AAZ68267.1"/>
    </source>
</evidence>
<keyword evidence="1" id="KW-0012">Acyltransferase</keyword>
<evidence type="ECO:0000313" key="2">
    <source>
        <dbReference type="Proteomes" id="UP000000435"/>
    </source>
</evidence>
<keyword evidence="1" id="KW-0808">Transferase</keyword>
<dbReference type="EC" id="2.3.1.41" evidence="1"/>
<protein>
    <submittedName>
        <fullName evidence="1">3-oxoacyl-[acyl-carrier-protein] synthase II</fullName>
        <ecNumber evidence="1">2.3.1.41</ecNumber>
    </submittedName>
</protein>
<sequence length="422" mass="44852">MTTRRIVITGLGLVTSLGSDVKTVWDLLSNGVSGISKINRFDTSDLDCKIAGQVIMKSESEEYVFNAADYIPEKDLKKMDNFIHFGIAAATQAVNDSNLLDCKDLDYDRVGVIVGSGIGGLPFIEKTVICLQERGPRRISPFFIPASLINLVSGHISIKYGFTGLTDAVVTACSTGAQAIGNAARVIQSGEADVIIAGGAEGAVCRIGIAGFSAMKALSTKFNDTPELASRPWDKQRDGFVMGEGAGIVILEDYEHAKKRGAKIYGELLGYGMTSDAYHISAPHPEGKGGMKAMELALSSAQLNPESINYINAHGTSTPLGDSTEIQAIKSIFKESIYKVPISSTKSSIGHLLGAAGSVEAIFSILAMNTSITPPTLNLYESSEDPQLNLVPLNAQEHKINYCLSNSFGFGGVNISLVFGKL</sequence>
<reference evidence="2" key="1">
    <citation type="journal article" date="2006" name="J. Bacteriol.">
        <title>The genome of the obligately intracellular bacterium Ehrlichia canis reveals themes of complex membrane structure and immune evasion strategies.</title>
        <authorList>
            <person name="Mavromatis K."/>
            <person name="Doyle C.K."/>
            <person name="Lykidis A."/>
            <person name="Ivanova N."/>
            <person name="Francino M.P."/>
            <person name="Chain P."/>
            <person name="Shin M."/>
            <person name="Malfatti S."/>
            <person name="Larimer F."/>
            <person name="Copeland A."/>
            <person name="Detter J.C."/>
            <person name="Land M."/>
            <person name="Richardson P.M."/>
            <person name="Yu X.J."/>
            <person name="Walker D.H."/>
            <person name="McBride J.W."/>
            <person name="Kyrpides N.C."/>
        </authorList>
    </citation>
    <scope>NUCLEOTIDE SEQUENCE [LARGE SCALE GENOMIC DNA]</scope>
    <source>
        <strain evidence="2">Jake</strain>
    </source>
</reference>
<name>A0ACA6AVB6_EHRCJ</name>